<feature type="domain" description="Acyltransferase 3" evidence="3">
    <location>
        <begin position="99"/>
        <end position="493"/>
    </location>
</feature>
<evidence type="ECO:0000256" key="1">
    <source>
        <dbReference type="SAM" id="MobiDB-lite"/>
    </source>
</evidence>
<keyword evidence="5" id="KW-1185">Reference proteome</keyword>
<dbReference type="EMBL" id="JAZHXI010000003">
    <property type="protein sequence ID" value="KAL2073529.1"/>
    <property type="molecule type" value="Genomic_DNA"/>
</dbReference>
<feature type="region of interest" description="Disordered" evidence="1">
    <location>
        <begin position="1"/>
        <end position="37"/>
    </location>
</feature>
<comment type="caution">
    <text evidence="4">The sequence shown here is derived from an EMBL/GenBank/DDBJ whole genome shotgun (WGS) entry which is preliminary data.</text>
</comment>
<feature type="transmembrane region" description="Helical" evidence="2">
    <location>
        <begin position="199"/>
        <end position="218"/>
    </location>
</feature>
<keyword evidence="2" id="KW-0812">Transmembrane</keyword>
<sequence length="530" mass="61259">MAEKLSMEQGADECEMEPLVQDVESGSETPRPLRASSPGRGRIVVIFRRRILPLFRDIVRATNRSLLKSGEPKVVKNTSLLAKIFGFTTSRHDSLRETAWLDGLRGVAALLVMIYHYHLDMFAFSTEAPYGASKTKAWELWRLPYLRIIWCSGATQVGIFFVLSGFVLSWSSLSSIREGQHEKFVLSLSSSVFRRWMRLFVPCFLIGTLSLVQFYTGLIDLAPMTRKNTFLAQVMDYIWECQRFANPFHLERAGFDVFHKYNHTMWTMPAEWAGSLAVFLVLLMVSRIRNYTKRTVILVIVPTYCCLSAQWNYWLFTTGILLADYVKQAGGFEQLSNGMGRRSRIFWITILLLGGWLGGVPQKRDWYERPGYDWTDKLIPKNWQGIDDGGRFLWCWSGIMIIWGFAHFACIRRFFERPSCRYLGKISFMLYLTHRMIGTIVGYWMRNQLTKALGTPFFRPEEPDVKLFVVRGFVLNILFYVIQWVCMLPMALALANWSTILVDEPSVRFAKWVDEKFVNSGALGCEFRAT</sequence>
<reference evidence="4 5" key="1">
    <citation type="journal article" date="2024" name="Commun. Biol.">
        <title>Comparative genomic analysis of thermophilic fungi reveals convergent evolutionary adaptations and gene losses.</title>
        <authorList>
            <person name="Steindorff A.S."/>
            <person name="Aguilar-Pontes M.V."/>
            <person name="Robinson A.J."/>
            <person name="Andreopoulos B."/>
            <person name="LaButti K."/>
            <person name="Kuo A."/>
            <person name="Mondo S."/>
            <person name="Riley R."/>
            <person name="Otillar R."/>
            <person name="Haridas S."/>
            <person name="Lipzen A."/>
            <person name="Grimwood J."/>
            <person name="Schmutz J."/>
            <person name="Clum A."/>
            <person name="Reid I.D."/>
            <person name="Moisan M.C."/>
            <person name="Butler G."/>
            <person name="Nguyen T.T.M."/>
            <person name="Dewar K."/>
            <person name="Conant G."/>
            <person name="Drula E."/>
            <person name="Henrissat B."/>
            <person name="Hansel C."/>
            <person name="Singer S."/>
            <person name="Hutchinson M.I."/>
            <person name="de Vries R.P."/>
            <person name="Natvig D.O."/>
            <person name="Powell A.J."/>
            <person name="Tsang A."/>
            <person name="Grigoriev I.V."/>
        </authorList>
    </citation>
    <scope>NUCLEOTIDE SEQUENCE [LARGE SCALE GENOMIC DNA]</scope>
    <source>
        <strain evidence="4 5">CBS 494.80</strain>
    </source>
</reference>
<evidence type="ECO:0000313" key="4">
    <source>
        <dbReference type="EMBL" id="KAL2073529.1"/>
    </source>
</evidence>
<dbReference type="Proteomes" id="UP001595075">
    <property type="component" value="Unassembled WGS sequence"/>
</dbReference>
<feature type="transmembrane region" description="Helical" evidence="2">
    <location>
        <begin position="145"/>
        <end position="168"/>
    </location>
</feature>
<keyword evidence="2" id="KW-0472">Membrane</keyword>
<dbReference type="InterPro" id="IPR050879">
    <property type="entry name" value="Acyltransferase_3"/>
</dbReference>
<dbReference type="Pfam" id="PF01757">
    <property type="entry name" value="Acyl_transf_3"/>
    <property type="match status" value="1"/>
</dbReference>
<dbReference type="InterPro" id="IPR002656">
    <property type="entry name" value="Acyl_transf_3_dom"/>
</dbReference>
<name>A0ABR4CUF5_9HELO</name>
<feature type="transmembrane region" description="Helical" evidence="2">
    <location>
        <begin position="345"/>
        <end position="362"/>
    </location>
</feature>
<feature type="transmembrane region" description="Helical" evidence="2">
    <location>
        <begin position="266"/>
        <end position="285"/>
    </location>
</feature>
<evidence type="ECO:0000259" key="3">
    <source>
        <dbReference type="Pfam" id="PF01757"/>
    </source>
</evidence>
<gene>
    <name evidence="4" type="ORF">VTL71DRAFT_10855</name>
</gene>
<dbReference type="PANTHER" id="PTHR23028:SF134">
    <property type="entry name" value="PUTATIVE (AFU_ORTHOLOGUE AFUA_4G08520)-RELATED"/>
    <property type="match status" value="1"/>
</dbReference>
<feature type="transmembrane region" description="Helical" evidence="2">
    <location>
        <begin position="391"/>
        <end position="410"/>
    </location>
</feature>
<keyword evidence="2" id="KW-1133">Transmembrane helix</keyword>
<accession>A0ABR4CUF5</accession>
<dbReference type="PANTHER" id="PTHR23028">
    <property type="entry name" value="ACETYLTRANSFERASE"/>
    <property type="match status" value="1"/>
</dbReference>
<protein>
    <recommendedName>
        <fullName evidence="3">Acyltransferase 3 domain-containing protein</fullName>
    </recommendedName>
</protein>
<feature type="transmembrane region" description="Helical" evidence="2">
    <location>
        <begin position="465"/>
        <end position="486"/>
    </location>
</feature>
<evidence type="ECO:0000256" key="2">
    <source>
        <dbReference type="SAM" id="Phobius"/>
    </source>
</evidence>
<proteinExistence type="predicted"/>
<evidence type="ECO:0000313" key="5">
    <source>
        <dbReference type="Proteomes" id="UP001595075"/>
    </source>
</evidence>
<organism evidence="4 5">
    <name type="scientific">Oculimacula yallundae</name>
    <dbReference type="NCBI Taxonomy" id="86028"/>
    <lineage>
        <taxon>Eukaryota</taxon>
        <taxon>Fungi</taxon>
        <taxon>Dikarya</taxon>
        <taxon>Ascomycota</taxon>
        <taxon>Pezizomycotina</taxon>
        <taxon>Leotiomycetes</taxon>
        <taxon>Helotiales</taxon>
        <taxon>Ploettnerulaceae</taxon>
        <taxon>Oculimacula</taxon>
    </lineage>
</organism>
<feature type="transmembrane region" description="Helical" evidence="2">
    <location>
        <begin position="422"/>
        <end position="445"/>
    </location>
</feature>